<dbReference type="InterPro" id="IPR036940">
    <property type="entry name" value="PI3/4_kinase_cat_sf"/>
</dbReference>
<evidence type="ECO:0000256" key="23">
    <source>
        <dbReference type="ARBA" id="ARBA00023136"/>
    </source>
</evidence>
<dbReference type="SMART" id="SM00144">
    <property type="entry name" value="PI3K_rbd"/>
    <property type="match status" value="1"/>
</dbReference>
<dbReference type="GO" id="GO:0005634">
    <property type="term" value="C:nucleus"/>
    <property type="evidence" value="ECO:0007669"/>
    <property type="project" value="UniProtKB-SubCell"/>
</dbReference>
<dbReference type="SMART" id="SM00146">
    <property type="entry name" value="PI3Kc"/>
    <property type="match status" value="1"/>
</dbReference>
<evidence type="ECO:0000256" key="29">
    <source>
        <dbReference type="ARBA" id="ARBA00069404"/>
    </source>
</evidence>
<dbReference type="GO" id="GO:0035005">
    <property type="term" value="F:1-phosphatidylinositol-4-phosphate 3-kinase activity"/>
    <property type="evidence" value="ECO:0007669"/>
    <property type="project" value="UniProtKB-EC"/>
</dbReference>
<feature type="compositionally biased region" description="Polar residues" evidence="31">
    <location>
        <begin position="121"/>
        <end position="131"/>
    </location>
</feature>
<evidence type="ECO:0000256" key="1">
    <source>
        <dbReference type="ARBA" id="ARBA00001913"/>
    </source>
</evidence>
<keyword evidence="14" id="KW-0597">Phosphoprotein</keyword>
<sequence>MAQISSGNGFKMDVPQPKGVVGKEEALRMEEEALAKLQREKRQTLSASPSSLPEKDLIVFPETKKQADQDKFRDIDVEKLTNEELEKLLLDENFGTNSKVSRPSSLLGFNLSASYPGGHPCSSSPFQSSQWTPVLSTSSNSSVSTPTHQPSPMFPSAPFPKPGTFQNGFTPTMSTFIPLQAQQPPFIAFPAIQSAAGMVFPQPAMDPEMAKLFDKIASTSEYLKNGRSASTDLDSSQVGTASLAPNPPPQQPAVMEPSSISRFDWLDLDPLTKRKAENEEASLASGGAAQTVPGVAAGDPWDAVLETEGSGSSSSSPPLEVKASLSLRSQHRRASAGAAVTRSHSLNIPGTSSQHKPNNQNAALEEPDAQNLEVVAFCEDVAALRSSFPHDDMSTNPGFVLSPVITQRDGGGDNSCSVKVSIEISESQQPVTFTCDVSSPVELLISQTLCWVHDDLDQVDFSSYLLKVCGQEEVLQNKHSLGSHEYVQNCRKWENEITLQLLSRSTMRRDLARSVSQSIKLTHELMGEFQSTKLVTELFLLGTVIRKHTVDRVVQTVKNLCCALDEVETQDITEAIKRLRHSINLPRTRSPKAIKSPKMADNSILEQHMALLTQAVYNLAKLYLCSFCLPSAAFCSPSLPQAADGEAEEGSSSKEASGTTDHLQFTLFALHGIPANWVSSYEKYFLMCSLTHNGKNLFKPVQSKRVGTYKSFFYHIKWDELINFPIAIAVLPLESILSLTLFGVLNQSASGSPDSNKQRKAPEMLGKVSMPLFDFRRTCSYYRGINWSHIYLCCCQVDFPNSAVDVLYVGPKEAPSPEPSTLEELDPDLRRKLEKICSRASNFGLKRADHQTLWDHRLHCRRDHPSSLPKVLASAPSWDWASMAHIHSLLHHWPPLPPVIALELLDSKFADTEVRSVAVSWIEKSSDDELAGYLPQLVQALKFECHLKNALVVFMLSRAQGNINIAHYLYWLLKDAVQDPAWGQRYERVLGALLCLCGAKLRVELDKQTQLVTLLGAVAERVKQAGGSARQVALQEGLENVQNFFQRNTCRLPLSPSLVAKGLNIKACSFFSSNAVPLKLALVNADPMGEEINVMFKVGEDLRQDMLALQMIRIMDRIWLQEGLDLRIVNFKCISTDNNKGMVELVPSSDTLRKIQVEYGVTGSFKDKPLAEWLRKYNPAEDEYEKASENFIYSCAGCCVATYVLGICDRHNDNIMLRSTGHMFHIDFGKFLGHAQMFGSFKRDRAPFVLTSDMAYVINGGERPTSRFQLFVDLCCQAYNLIRKHSGLFLNLLSLMTSSGLPELTGSQDLKYVFDALQPHNTDAEATIFFTRLIETSLGSVATKFNFFIHNLAQLRFSGLPANDEPILSFSPKTYTLKQEGRILHASIFSFQKRYNPDKHYTYVVRILREGQSEPQFVFRTFDEFQELHNKLTILFPLWKLPCFPNKMVLGRTHIKEVAAKRKLELNNYVHNLMRSSTEVTQCDLIYTFFHPIARDEKTEGFDATPRAPEPPLSPTSGRVEGEVKLSISYRNSTLFIMVMHIRDLVSEDGTDPNPYVKTYLLPDPHKTSKRKTKISRKTRNPTFNEMLVYSGYSKETLALRELQLSVLSAESLRENYFLGGITLRLKDFDLSKETVKWYKLTAVPYF</sequence>
<dbReference type="InterPro" id="IPR035892">
    <property type="entry name" value="C2_domain_sf"/>
</dbReference>
<dbReference type="PROSITE" id="PS51547">
    <property type="entry name" value="C2_PI3K"/>
    <property type="match status" value="1"/>
</dbReference>
<dbReference type="PROSITE" id="PS50195">
    <property type="entry name" value="PX"/>
    <property type="match status" value="1"/>
</dbReference>
<evidence type="ECO:0000259" key="34">
    <source>
        <dbReference type="PROSITE" id="PS50290"/>
    </source>
</evidence>
<evidence type="ECO:0000256" key="28">
    <source>
        <dbReference type="ARBA" id="ARBA00029297"/>
    </source>
</evidence>
<dbReference type="EC" id="2.7.1.154" evidence="9"/>
<evidence type="ECO:0000256" key="27">
    <source>
        <dbReference type="ARBA" id="ARBA00023985"/>
    </source>
</evidence>
<dbReference type="GO" id="GO:0035091">
    <property type="term" value="F:phosphatidylinositol binding"/>
    <property type="evidence" value="ECO:0007669"/>
    <property type="project" value="InterPro"/>
</dbReference>
<feature type="domain" description="C2" evidence="32">
    <location>
        <begin position="1520"/>
        <end position="1639"/>
    </location>
</feature>
<dbReference type="Gene3D" id="3.30.1010.10">
    <property type="entry name" value="Phosphatidylinositol 3-kinase Catalytic Subunit, Chain A, domain 4"/>
    <property type="match status" value="1"/>
</dbReference>
<evidence type="ECO:0000256" key="20">
    <source>
        <dbReference type="ARBA" id="ARBA00022990"/>
    </source>
</evidence>
<feature type="domain" description="PX" evidence="33">
    <location>
        <begin position="1381"/>
        <end position="1497"/>
    </location>
</feature>
<accession>A0A7N9ALC2</accession>
<dbReference type="FunFam" id="3.30.1010.10:FF:000001">
    <property type="entry name" value="Phosphatidylinositol 4-phosphate 3-kinase C2 domain-containing subunit beta"/>
    <property type="match status" value="1"/>
</dbReference>
<feature type="domain" description="C2 PI3K-type" evidence="37">
    <location>
        <begin position="659"/>
        <end position="832"/>
    </location>
</feature>
<dbReference type="InterPro" id="IPR029071">
    <property type="entry name" value="Ubiquitin-like_domsf"/>
</dbReference>
<feature type="region of interest" description="Disordered" evidence="31">
    <location>
        <begin position="302"/>
        <end position="361"/>
    </location>
</feature>
<dbReference type="PANTHER" id="PTHR10048">
    <property type="entry name" value="PHOSPHATIDYLINOSITOL KINASE"/>
    <property type="match status" value="1"/>
</dbReference>
<comment type="catalytic activity">
    <reaction evidence="26">
        <text>a 1,2-diacyl-sn-glycero-3-phospho-(1D-myo-inositol-4,5-bisphosphate) + ATP = a 1,2-diacyl-sn-glycero-3-phospho-(1D-myo-inositol-3,4,5-trisphosphate) + ADP + H(+)</text>
        <dbReference type="Rhea" id="RHEA:21292"/>
        <dbReference type="ChEBI" id="CHEBI:15378"/>
        <dbReference type="ChEBI" id="CHEBI:30616"/>
        <dbReference type="ChEBI" id="CHEBI:57836"/>
        <dbReference type="ChEBI" id="CHEBI:58456"/>
        <dbReference type="ChEBI" id="CHEBI:456216"/>
        <dbReference type="EC" id="2.7.1.153"/>
    </reaction>
    <physiologicalReaction direction="left-to-right" evidence="26">
        <dbReference type="Rhea" id="RHEA:21293"/>
    </physiologicalReaction>
</comment>
<dbReference type="GO" id="GO:0006897">
    <property type="term" value="P:endocytosis"/>
    <property type="evidence" value="ECO:0007669"/>
    <property type="project" value="UniProtKB-KW"/>
</dbReference>
<evidence type="ECO:0000256" key="8">
    <source>
        <dbReference type="ARBA" id="ARBA00012010"/>
    </source>
</evidence>
<evidence type="ECO:0000259" key="32">
    <source>
        <dbReference type="PROSITE" id="PS50004"/>
    </source>
</evidence>
<feature type="compositionally biased region" description="Polar residues" evidence="31">
    <location>
        <begin position="227"/>
        <end position="240"/>
    </location>
</feature>
<dbReference type="FunFam" id="1.25.40.70:FF:000007">
    <property type="entry name" value="phosphatidylinositol 4-phosphate 3-kinase C2 domain-containing subunit alpha"/>
    <property type="match status" value="1"/>
</dbReference>
<comment type="subcellular location">
    <subcellularLocation>
        <location evidence="5">Cell membrane</location>
    </subcellularLocation>
    <subcellularLocation>
        <location evidence="4">Cytoplasmic vesicle</location>
        <location evidence="4">Clathrin-coated vesicle</location>
    </subcellularLocation>
    <subcellularLocation>
        <location evidence="6">Golgi apparatus</location>
        <location evidence="6">trans-Golgi network</location>
    </subcellularLocation>
    <subcellularLocation>
        <location evidence="3">Nucleus</location>
    </subcellularLocation>
</comment>
<dbReference type="InterPro" id="IPR001263">
    <property type="entry name" value="PI3K_accessory_dom"/>
</dbReference>
<dbReference type="Pfam" id="PF00792">
    <property type="entry name" value="PI3K_C2"/>
    <property type="match status" value="1"/>
</dbReference>
<keyword evidence="13" id="KW-0963">Cytoplasm</keyword>
<organism evidence="38 39">
    <name type="scientific">Mastacembelus armatus</name>
    <name type="common">zig-zag eel</name>
    <dbReference type="NCBI Taxonomy" id="205130"/>
    <lineage>
        <taxon>Eukaryota</taxon>
        <taxon>Metazoa</taxon>
        <taxon>Chordata</taxon>
        <taxon>Craniata</taxon>
        <taxon>Vertebrata</taxon>
        <taxon>Euteleostomi</taxon>
        <taxon>Actinopterygii</taxon>
        <taxon>Neopterygii</taxon>
        <taxon>Teleostei</taxon>
        <taxon>Neoteleostei</taxon>
        <taxon>Acanthomorphata</taxon>
        <taxon>Anabantaria</taxon>
        <taxon>Synbranchiformes</taxon>
        <taxon>Mastacembelidae</taxon>
        <taxon>Mastacembelus</taxon>
    </lineage>
</organism>
<dbReference type="SUPFAM" id="SSF56112">
    <property type="entry name" value="Protein kinase-like (PK-like)"/>
    <property type="match status" value="1"/>
</dbReference>
<evidence type="ECO:0000259" key="33">
    <source>
        <dbReference type="PROSITE" id="PS50195"/>
    </source>
</evidence>
<dbReference type="PANTHER" id="PTHR10048:SF28">
    <property type="entry name" value="PHOSPHATIDYLINOSITOL 4-PHOSPHATE 3-KINASE C2 DOMAIN-CONTAINING SUBUNIT ALPHA"/>
    <property type="match status" value="1"/>
</dbReference>
<dbReference type="Gene3D" id="1.10.1070.11">
    <property type="entry name" value="Phosphatidylinositol 3-/4-kinase, catalytic domain"/>
    <property type="match status" value="1"/>
</dbReference>
<dbReference type="GO" id="GO:0043491">
    <property type="term" value="P:phosphatidylinositol 3-kinase/protein kinase B signal transduction"/>
    <property type="evidence" value="ECO:0007669"/>
    <property type="project" value="TreeGrafter"/>
</dbReference>
<dbReference type="GO" id="GO:0048015">
    <property type="term" value="P:phosphatidylinositol-mediated signaling"/>
    <property type="evidence" value="ECO:0007669"/>
    <property type="project" value="TreeGrafter"/>
</dbReference>
<keyword evidence="16" id="KW-0808">Transferase</keyword>
<comment type="catalytic activity">
    <reaction evidence="27">
        <text>a 1,2-diacyl-sn-glycero-3-phospho-(1D-myo-inositol) + ATP = a 1,2-diacyl-sn-glycero-3-phospho-(1D-myo-inositol-3-phosphate) + ADP + H(+)</text>
        <dbReference type="Rhea" id="RHEA:12709"/>
        <dbReference type="ChEBI" id="CHEBI:15378"/>
        <dbReference type="ChEBI" id="CHEBI:30616"/>
        <dbReference type="ChEBI" id="CHEBI:57880"/>
        <dbReference type="ChEBI" id="CHEBI:58088"/>
        <dbReference type="ChEBI" id="CHEBI:456216"/>
        <dbReference type="EC" id="2.7.1.137"/>
    </reaction>
    <physiologicalReaction direction="left-to-right" evidence="27">
        <dbReference type="Rhea" id="RHEA:12710"/>
    </physiologicalReaction>
</comment>
<dbReference type="InterPro" id="IPR018936">
    <property type="entry name" value="PI3/4_kinase_CS"/>
</dbReference>
<feature type="region of interest" description="Disordered" evidence="31">
    <location>
        <begin position="1500"/>
        <end position="1519"/>
    </location>
</feature>
<evidence type="ECO:0000256" key="24">
    <source>
        <dbReference type="ARBA" id="ARBA00023242"/>
    </source>
</evidence>
<keyword evidence="17" id="KW-0547">Nucleotide-binding</keyword>
<feature type="compositionally biased region" description="Basic and acidic residues" evidence="31">
    <location>
        <begin position="53"/>
        <end position="62"/>
    </location>
</feature>
<dbReference type="InterPro" id="IPR015433">
    <property type="entry name" value="PI3/4_kinase"/>
</dbReference>
<evidence type="ECO:0000256" key="3">
    <source>
        <dbReference type="ARBA" id="ARBA00004123"/>
    </source>
</evidence>
<dbReference type="EC" id="2.7.1.153" evidence="8"/>
<dbReference type="Pfam" id="PF00787">
    <property type="entry name" value="PX"/>
    <property type="match status" value="1"/>
</dbReference>
<dbReference type="Proteomes" id="UP000261640">
    <property type="component" value="Unplaced"/>
</dbReference>
<dbReference type="SMART" id="SM00145">
    <property type="entry name" value="PI3Ka"/>
    <property type="match status" value="1"/>
</dbReference>
<dbReference type="PROSITE" id="PS00916">
    <property type="entry name" value="PI3_4_KINASE_2"/>
    <property type="match status" value="1"/>
</dbReference>
<evidence type="ECO:0000256" key="17">
    <source>
        <dbReference type="ARBA" id="ARBA00022741"/>
    </source>
</evidence>
<evidence type="ECO:0000256" key="25">
    <source>
        <dbReference type="ARBA" id="ARBA00023329"/>
    </source>
</evidence>
<reference evidence="38" key="1">
    <citation type="submission" date="2025-08" db="UniProtKB">
        <authorList>
            <consortium name="Ensembl"/>
        </authorList>
    </citation>
    <scope>IDENTIFICATION</scope>
</reference>
<evidence type="ECO:0000256" key="31">
    <source>
        <dbReference type="SAM" id="MobiDB-lite"/>
    </source>
</evidence>
<feature type="region of interest" description="Disordered" evidence="31">
    <location>
        <begin position="227"/>
        <end position="256"/>
    </location>
</feature>
<keyword evidence="25" id="KW-0968">Cytoplasmic vesicle</keyword>
<evidence type="ECO:0000256" key="30">
    <source>
        <dbReference type="ARBA" id="ARBA00079346"/>
    </source>
</evidence>
<keyword evidence="22" id="KW-0443">Lipid metabolism</keyword>
<dbReference type="InterPro" id="IPR016024">
    <property type="entry name" value="ARM-type_fold"/>
</dbReference>
<dbReference type="InterPro" id="IPR036871">
    <property type="entry name" value="PX_dom_sf"/>
</dbReference>
<dbReference type="InterPro" id="IPR042236">
    <property type="entry name" value="PI3K_accessory_sf"/>
</dbReference>
<evidence type="ECO:0000256" key="21">
    <source>
        <dbReference type="ARBA" id="ARBA00023034"/>
    </source>
</evidence>
<dbReference type="GeneTree" id="ENSGT00940000157813"/>
<dbReference type="Gene3D" id="3.30.1520.10">
    <property type="entry name" value="Phox-like domain"/>
    <property type="match status" value="1"/>
</dbReference>
<feature type="compositionally biased region" description="Low complexity" evidence="31">
    <location>
        <begin position="132"/>
        <end position="147"/>
    </location>
</feature>
<dbReference type="SUPFAM" id="SSF48371">
    <property type="entry name" value="ARM repeat"/>
    <property type="match status" value="1"/>
</dbReference>
<keyword evidence="24" id="KW-0539">Nucleus</keyword>
<dbReference type="SMART" id="SM00239">
    <property type="entry name" value="C2"/>
    <property type="match status" value="1"/>
</dbReference>
<feature type="region of interest" description="Disordered" evidence="31">
    <location>
        <begin position="118"/>
        <end position="157"/>
    </location>
</feature>
<evidence type="ECO:0000259" key="36">
    <source>
        <dbReference type="PROSITE" id="PS51546"/>
    </source>
</evidence>
<dbReference type="InterPro" id="IPR000341">
    <property type="entry name" value="PI3K_Ras-bd_dom"/>
</dbReference>
<dbReference type="Gene3D" id="1.25.40.70">
    <property type="entry name" value="Phosphatidylinositol 3-kinase, accessory domain (PIK)"/>
    <property type="match status" value="1"/>
</dbReference>
<dbReference type="GO" id="GO:0005524">
    <property type="term" value="F:ATP binding"/>
    <property type="evidence" value="ECO:0007669"/>
    <property type="project" value="UniProtKB-KW"/>
</dbReference>
<dbReference type="CDD" id="cd04012">
    <property type="entry name" value="C2A_PI3K_class_II"/>
    <property type="match status" value="1"/>
</dbReference>
<dbReference type="InterPro" id="IPR001683">
    <property type="entry name" value="PX_dom"/>
</dbReference>
<dbReference type="GO" id="GO:0006887">
    <property type="term" value="P:exocytosis"/>
    <property type="evidence" value="ECO:0007669"/>
    <property type="project" value="UniProtKB-KW"/>
</dbReference>
<dbReference type="InterPro" id="IPR037705">
    <property type="entry name" value="PI3-kinase_C2-alpha_cat"/>
</dbReference>
<keyword evidence="18" id="KW-0418">Kinase</keyword>
<dbReference type="Ensembl" id="ENSMAMT00000053092.1">
    <property type="protein sequence ID" value="ENSMAMP00000041142.1"/>
    <property type="gene ID" value="ENSMAMG00000023008.2"/>
</dbReference>
<dbReference type="PROSITE" id="PS50004">
    <property type="entry name" value="C2"/>
    <property type="match status" value="1"/>
</dbReference>
<feature type="region of interest" description="Disordered" evidence="31">
    <location>
        <begin position="277"/>
        <end position="296"/>
    </location>
</feature>
<keyword evidence="15" id="KW-0254">Endocytosis</keyword>
<evidence type="ECO:0000256" key="19">
    <source>
        <dbReference type="ARBA" id="ARBA00022840"/>
    </source>
</evidence>
<evidence type="ECO:0000256" key="6">
    <source>
        <dbReference type="ARBA" id="ARBA00004601"/>
    </source>
</evidence>
<dbReference type="Gene3D" id="2.60.40.150">
    <property type="entry name" value="C2 domain"/>
    <property type="match status" value="2"/>
</dbReference>
<dbReference type="SMART" id="SM00142">
    <property type="entry name" value="PI3K_C2"/>
    <property type="match status" value="1"/>
</dbReference>
<keyword evidence="23" id="KW-0472">Membrane</keyword>
<proteinExistence type="inferred from homology"/>
<dbReference type="FunFam" id="3.30.1520.10:FF:000006">
    <property type="entry name" value="Phosphatidylinositol 4-phosphate 3-kinase C2 domain-containing subunit alpha"/>
    <property type="match status" value="1"/>
</dbReference>
<comment type="cofactor">
    <cofactor evidence="2">
        <name>Mg(2+)</name>
        <dbReference type="ChEBI" id="CHEBI:18420"/>
    </cofactor>
</comment>
<comment type="similarity">
    <text evidence="7">Belongs to the PI3/PI4-kinase family. Type III PI4K subfamily.</text>
</comment>
<dbReference type="CDD" id="cd07289">
    <property type="entry name" value="PX_PI3K_C2_alpha"/>
    <property type="match status" value="1"/>
</dbReference>
<dbReference type="GO" id="GO:0005886">
    <property type="term" value="C:plasma membrane"/>
    <property type="evidence" value="ECO:0007669"/>
    <property type="project" value="UniProtKB-SubCell"/>
</dbReference>
<evidence type="ECO:0000313" key="39">
    <source>
        <dbReference type="Proteomes" id="UP000261640"/>
    </source>
</evidence>
<evidence type="ECO:0000256" key="22">
    <source>
        <dbReference type="ARBA" id="ARBA00023098"/>
    </source>
</evidence>
<dbReference type="Gene3D" id="3.10.20.90">
    <property type="entry name" value="Phosphatidylinositol 3-kinase Catalytic Subunit, Chain A, domain 1"/>
    <property type="match status" value="1"/>
</dbReference>
<keyword evidence="19" id="KW-0067">ATP-binding</keyword>
<evidence type="ECO:0000256" key="7">
    <source>
        <dbReference type="ARBA" id="ARBA00006209"/>
    </source>
</evidence>
<dbReference type="CDD" id="cd05176">
    <property type="entry name" value="PI3Kc_C2_alpha"/>
    <property type="match status" value="1"/>
</dbReference>
<evidence type="ECO:0000256" key="13">
    <source>
        <dbReference type="ARBA" id="ARBA00022490"/>
    </source>
</evidence>
<dbReference type="CDD" id="cd08381">
    <property type="entry name" value="C2B_PI3K_class_II"/>
    <property type="match status" value="1"/>
</dbReference>
<evidence type="ECO:0000256" key="10">
    <source>
        <dbReference type="ARBA" id="ARBA00012073"/>
    </source>
</evidence>
<evidence type="ECO:0000256" key="4">
    <source>
        <dbReference type="ARBA" id="ARBA00004132"/>
    </source>
</evidence>
<dbReference type="EC" id="2.7.1.137" evidence="10"/>
<evidence type="ECO:0000256" key="18">
    <source>
        <dbReference type="ARBA" id="ARBA00022777"/>
    </source>
</evidence>
<evidence type="ECO:0000256" key="26">
    <source>
        <dbReference type="ARBA" id="ARBA00023981"/>
    </source>
</evidence>
<comment type="cofactor">
    <cofactor evidence="1">
        <name>Ca(2+)</name>
        <dbReference type="ChEBI" id="CHEBI:29108"/>
    </cofactor>
</comment>
<evidence type="ECO:0000256" key="11">
    <source>
        <dbReference type="ARBA" id="ARBA00022475"/>
    </source>
</evidence>
<dbReference type="FunFam" id="1.10.1070.11:FF:000003">
    <property type="entry name" value="Phosphatidylinositol 4-phosphate 3-kinase C2 domain-containing subunit beta"/>
    <property type="match status" value="1"/>
</dbReference>
<dbReference type="PROSITE" id="PS50290">
    <property type="entry name" value="PI3_4_KINASE_3"/>
    <property type="match status" value="1"/>
</dbReference>
<reference evidence="38" key="2">
    <citation type="submission" date="2025-09" db="UniProtKB">
        <authorList>
            <consortium name="Ensembl"/>
        </authorList>
    </citation>
    <scope>IDENTIFICATION</scope>
</reference>
<dbReference type="GO" id="GO:0016303">
    <property type="term" value="F:1-phosphatidylinositol-3-kinase activity"/>
    <property type="evidence" value="ECO:0007669"/>
    <property type="project" value="UniProtKB-EC"/>
</dbReference>
<dbReference type="GO" id="GO:0005942">
    <property type="term" value="C:phosphatidylinositol 3-kinase complex"/>
    <property type="evidence" value="ECO:0007669"/>
    <property type="project" value="TreeGrafter"/>
</dbReference>
<dbReference type="PROSITE" id="PS00915">
    <property type="entry name" value="PI3_4_KINASE_1"/>
    <property type="match status" value="1"/>
</dbReference>
<dbReference type="Pfam" id="PF00454">
    <property type="entry name" value="PI3_PI4_kinase"/>
    <property type="match status" value="1"/>
</dbReference>
<keyword evidence="21" id="KW-0333">Golgi apparatus</keyword>
<dbReference type="FunFam" id="2.60.40.150:FF:000036">
    <property type="entry name" value="phosphatidylinositol 4-phosphate 3-kinase C2 domain-containing subunit beta"/>
    <property type="match status" value="1"/>
</dbReference>
<dbReference type="PROSITE" id="PS51546">
    <property type="entry name" value="PI3K_RBD"/>
    <property type="match status" value="1"/>
</dbReference>
<feature type="compositionally biased region" description="Polar residues" evidence="31">
    <location>
        <begin position="342"/>
        <end position="361"/>
    </location>
</feature>
<protein>
    <recommendedName>
        <fullName evidence="29">Phosphatidylinositol 4-phosphate 3-kinase C2 domain-containing subunit alpha</fullName>
        <ecNumber evidence="10">2.7.1.137</ecNumber>
        <ecNumber evidence="8">2.7.1.153</ecNumber>
        <ecNumber evidence="9">2.7.1.154</ecNumber>
    </recommendedName>
    <alternativeName>
        <fullName evidence="30">Phosphoinositide 3-kinase-C2-alpha</fullName>
    </alternativeName>
</protein>
<feature type="domain" description="PIK helical" evidence="35">
    <location>
        <begin position="819"/>
        <end position="996"/>
    </location>
</feature>
<evidence type="ECO:0000313" key="38">
    <source>
        <dbReference type="Ensembl" id="ENSMAMP00000041142.1"/>
    </source>
</evidence>
<dbReference type="SUPFAM" id="SSF64268">
    <property type="entry name" value="PX domain"/>
    <property type="match status" value="1"/>
</dbReference>
<evidence type="ECO:0000256" key="16">
    <source>
        <dbReference type="ARBA" id="ARBA00022679"/>
    </source>
</evidence>
<evidence type="ECO:0000259" key="35">
    <source>
        <dbReference type="PROSITE" id="PS51545"/>
    </source>
</evidence>
<comment type="catalytic activity">
    <reaction evidence="28">
        <text>a 1,2-diacyl-sn-glycero-3-phospho-(1D-myo-inositol 4-phosphate) + ATP = a 1,2-diacyl-sn-glycero-3-phospho-(1D-myo-inositol-3,4-bisphosphate) + ADP + H(+)</text>
        <dbReference type="Rhea" id="RHEA:18373"/>
        <dbReference type="ChEBI" id="CHEBI:15378"/>
        <dbReference type="ChEBI" id="CHEBI:30616"/>
        <dbReference type="ChEBI" id="CHEBI:57658"/>
        <dbReference type="ChEBI" id="CHEBI:58178"/>
        <dbReference type="ChEBI" id="CHEBI:456216"/>
        <dbReference type="EC" id="2.7.1.154"/>
    </reaction>
    <physiologicalReaction direction="left-to-right" evidence="28">
        <dbReference type="Rhea" id="RHEA:18374"/>
    </physiologicalReaction>
</comment>
<dbReference type="Pfam" id="PF00168">
    <property type="entry name" value="C2"/>
    <property type="match status" value="1"/>
</dbReference>
<evidence type="ECO:0000256" key="9">
    <source>
        <dbReference type="ARBA" id="ARBA00012013"/>
    </source>
</evidence>
<keyword evidence="12" id="KW-0268">Exocytosis</keyword>
<dbReference type="GO" id="GO:0030136">
    <property type="term" value="C:clathrin-coated vesicle"/>
    <property type="evidence" value="ECO:0007669"/>
    <property type="project" value="UniProtKB-SubCell"/>
</dbReference>
<evidence type="ECO:0000259" key="37">
    <source>
        <dbReference type="PROSITE" id="PS51547"/>
    </source>
</evidence>
<dbReference type="GO" id="GO:0046934">
    <property type="term" value="F:1-phosphatidylinositol-4,5-bisphosphate 3-kinase activity"/>
    <property type="evidence" value="ECO:0007669"/>
    <property type="project" value="UniProtKB-EC"/>
</dbReference>
<keyword evidence="11" id="KW-1003">Cell membrane</keyword>
<evidence type="ECO:0000256" key="14">
    <source>
        <dbReference type="ARBA" id="ARBA00022553"/>
    </source>
</evidence>
<dbReference type="InterPro" id="IPR002420">
    <property type="entry name" value="PI3K-type_C2_dom"/>
</dbReference>
<dbReference type="InterPro" id="IPR042133">
    <property type="entry name" value="PX_PI3K_C2_alpha"/>
</dbReference>
<dbReference type="InterPro" id="IPR011009">
    <property type="entry name" value="Kinase-like_dom_sf"/>
</dbReference>
<dbReference type="GO" id="GO:0005794">
    <property type="term" value="C:Golgi apparatus"/>
    <property type="evidence" value="ECO:0007669"/>
    <property type="project" value="UniProtKB-SubCell"/>
</dbReference>
<dbReference type="PROSITE" id="PS51545">
    <property type="entry name" value="PIK_HELICAL"/>
    <property type="match status" value="1"/>
</dbReference>
<evidence type="ECO:0000256" key="2">
    <source>
        <dbReference type="ARBA" id="ARBA00001946"/>
    </source>
</evidence>
<feature type="domain" description="PI3K-RBD" evidence="36">
    <location>
        <begin position="413"/>
        <end position="503"/>
    </location>
</feature>
<dbReference type="FunFam" id="3.10.20.90:FF:000156">
    <property type="entry name" value="Phosphatidylinositol 4-phosphate 3-kinase C2 domain-containing subunit alpha"/>
    <property type="match status" value="1"/>
</dbReference>
<keyword evidence="39" id="KW-1185">Reference proteome</keyword>
<dbReference type="Pfam" id="PF00613">
    <property type="entry name" value="PI3Ka"/>
    <property type="match status" value="1"/>
</dbReference>
<evidence type="ECO:0000256" key="12">
    <source>
        <dbReference type="ARBA" id="ARBA00022483"/>
    </source>
</evidence>
<evidence type="ECO:0000256" key="5">
    <source>
        <dbReference type="ARBA" id="ARBA00004236"/>
    </source>
</evidence>
<dbReference type="SMART" id="SM00312">
    <property type="entry name" value="PX"/>
    <property type="match status" value="1"/>
</dbReference>
<dbReference type="InterPro" id="IPR000403">
    <property type="entry name" value="PI3/4_kinase_cat_dom"/>
</dbReference>
<dbReference type="InterPro" id="IPR000008">
    <property type="entry name" value="C2_dom"/>
</dbReference>
<dbReference type="GO" id="GO:0016477">
    <property type="term" value="P:cell migration"/>
    <property type="evidence" value="ECO:0007669"/>
    <property type="project" value="TreeGrafter"/>
</dbReference>
<dbReference type="SUPFAM" id="SSF49562">
    <property type="entry name" value="C2 domain (Calcium/lipid-binding domain, CaLB)"/>
    <property type="match status" value="2"/>
</dbReference>
<keyword evidence="20" id="KW-0007">Acetylation</keyword>
<name>A0A7N9ALC2_9TELE</name>
<evidence type="ECO:0000256" key="15">
    <source>
        <dbReference type="ARBA" id="ARBA00022583"/>
    </source>
</evidence>
<feature type="region of interest" description="Disordered" evidence="31">
    <location>
        <begin position="38"/>
        <end position="62"/>
    </location>
</feature>
<dbReference type="Pfam" id="PF00794">
    <property type="entry name" value="PI3K_rbd"/>
    <property type="match status" value="1"/>
</dbReference>
<feature type="domain" description="PI3K/PI4K catalytic" evidence="34">
    <location>
        <begin position="1064"/>
        <end position="1342"/>
    </location>
</feature>
<dbReference type="SUPFAM" id="SSF54236">
    <property type="entry name" value="Ubiquitin-like"/>
    <property type="match status" value="1"/>
</dbReference>